<keyword evidence="3" id="KW-1185">Reference proteome</keyword>
<accession>A0A1W1I7J9</accession>
<dbReference type="EMBL" id="LT828648">
    <property type="protein sequence ID" value="SLM48839.1"/>
    <property type="molecule type" value="Genomic_DNA"/>
</dbReference>
<dbReference type="STRING" id="1325564.NSJP_2672"/>
<evidence type="ECO:0000313" key="3">
    <source>
        <dbReference type="Proteomes" id="UP000192042"/>
    </source>
</evidence>
<dbReference type="KEGG" id="nja:NSJP_2672"/>
<feature type="region of interest" description="Disordered" evidence="1">
    <location>
        <begin position="169"/>
        <end position="188"/>
    </location>
</feature>
<name>A0A1W1I7J9_9BACT</name>
<protein>
    <submittedName>
        <fullName evidence="2">Uncharacterized protein</fullName>
    </submittedName>
</protein>
<evidence type="ECO:0000313" key="2">
    <source>
        <dbReference type="EMBL" id="SLM48839.1"/>
    </source>
</evidence>
<gene>
    <name evidence="2" type="ORF">NSJP_2672</name>
</gene>
<sequence length="327" mass="34778">MDLSCDIVKKSDPAAGTLARALTILACSVLYLFGAIGTAGADSTASRPAGFPDWPLNLTTHGNKLAAVDSDQAAKEIFATTIGPAVNLSEVAATIGAKALPAKMSKDLLLGEITQSAQRLVAALAAWQLADSVSTSLQQAGESISALPDPASRRIEWLKANGPFPSLAKIQPAVPGPGQDSSPAAEPPLDHTKLALAAGQTAMEASQQAWSEWWRLKSWKERVRALRGQTRLCGTWQWVIHNHQQHHQEQKLSLMFPPAGKDGSGLAGLAETIVLGDTVYLRWEIDGRVQEDSLLFSKESQRLEGSFVNNQGGWGSITGKRTAGCTP</sequence>
<organism evidence="2 3">
    <name type="scientific">Nitrospira japonica</name>
    <dbReference type="NCBI Taxonomy" id="1325564"/>
    <lineage>
        <taxon>Bacteria</taxon>
        <taxon>Pseudomonadati</taxon>
        <taxon>Nitrospirota</taxon>
        <taxon>Nitrospiria</taxon>
        <taxon>Nitrospirales</taxon>
        <taxon>Nitrospiraceae</taxon>
        <taxon>Nitrospira</taxon>
    </lineage>
</organism>
<reference evidence="2 3" key="1">
    <citation type="submission" date="2017-03" db="EMBL/GenBank/DDBJ databases">
        <authorList>
            <person name="Afonso C.L."/>
            <person name="Miller P.J."/>
            <person name="Scott M.A."/>
            <person name="Spackman E."/>
            <person name="Goraichik I."/>
            <person name="Dimitrov K.M."/>
            <person name="Suarez D.L."/>
            <person name="Swayne D.E."/>
        </authorList>
    </citation>
    <scope>NUCLEOTIDE SEQUENCE [LARGE SCALE GENOMIC DNA]</scope>
    <source>
        <strain evidence="2">Genome sequencing of Nitrospira japonica strain NJ11</strain>
    </source>
</reference>
<dbReference type="Proteomes" id="UP000192042">
    <property type="component" value="Chromosome I"/>
</dbReference>
<evidence type="ECO:0000256" key="1">
    <source>
        <dbReference type="SAM" id="MobiDB-lite"/>
    </source>
</evidence>
<proteinExistence type="predicted"/>
<dbReference type="AlphaFoldDB" id="A0A1W1I7J9"/>